<keyword evidence="7 11" id="KW-1133">Transmembrane helix</keyword>
<feature type="transmembrane region" description="Helical" evidence="11">
    <location>
        <begin position="23"/>
        <end position="41"/>
    </location>
</feature>
<dbReference type="Pfam" id="PF07885">
    <property type="entry name" value="Ion_trans_2"/>
    <property type="match status" value="1"/>
</dbReference>
<evidence type="ECO:0000256" key="1">
    <source>
        <dbReference type="ARBA" id="ARBA00004141"/>
    </source>
</evidence>
<dbReference type="GO" id="GO:0005228">
    <property type="term" value="F:intracellular sodium-activated potassium channel activity"/>
    <property type="evidence" value="ECO:0007669"/>
    <property type="project" value="TreeGrafter"/>
</dbReference>
<keyword evidence="2" id="KW-0813">Transport</keyword>
<dbReference type="InterPro" id="IPR047871">
    <property type="entry name" value="K_chnl_Slo-like"/>
</dbReference>
<accession>A0AAV2HKH7</accession>
<dbReference type="AlphaFoldDB" id="A0AAV2HKH7"/>
<dbReference type="Proteomes" id="UP001497497">
    <property type="component" value="Unassembled WGS sequence"/>
</dbReference>
<reference evidence="13 14" key="1">
    <citation type="submission" date="2024-04" db="EMBL/GenBank/DDBJ databases">
        <authorList>
            <consortium name="Genoscope - CEA"/>
            <person name="William W."/>
        </authorList>
    </citation>
    <scope>NUCLEOTIDE SEQUENCE [LARGE SCALE GENOMIC DNA]</scope>
</reference>
<evidence type="ECO:0000259" key="12">
    <source>
        <dbReference type="Pfam" id="PF07885"/>
    </source>
</evidence>
<evidence type="ECO:0000256" key="10">
    <source>
        <dbReference type="ARBA" id="ARBA00023303"/>
    </source>
</evidence>
<keyword evidence="3" id="KW-0633">Potassium transport</keyword>
<gene>
    <name evidence="13" type="ORF">GSLYS_00007925001</name>
</gene>
<evidence type="ECO:0000313" key="14">
    <source>
        <dbReference type="Proteomes" id="UP001497497"/>
    </source>
</evidence>
<evidence type="ECO:0000256" key="3">
    <source>
        <dbReference type="ARBA" id="ARBA00022538"/>
    </source>
</evidence>
<keyword evidence="6" id="KW-0630">Potassium</keyword>
<protein>
    <recommendedName>
        <fullName evidence="12">Potassium channel domain-containing protein</fullName>
    </recommendedName>
</protein>
<evidence type="ECO:0000256" key="11">
    <source>
        <dbReference type="SAM" id="Phobius"/>
    </source>
</evidence>
<evidence type="ECO:0000256" key="7">
    <source>
        <dbReference type="ARBA" id="ARBA00022989"/>
    </source>
</evidence>
<dbReference type="PANTHER" id="PTHR10027:SF10">
    <property type="entry name" value="SLOWPOKE 2, ISOFORM D"/>
    <property type="match status" value="1"/>
</dbReference>
<dbReference type="PANTHER" id="PTHR10027">
    <property type="entry name" value="CALCIUM-ACTIVATED POTASSIUM CHANNEL ALPHA CHAIN"/>
    <property type="match status" value="1"/>
</dbReference>
<feature type="transmembrane region" description="Helical" evidence="11">
    <location>
        <begin position="53"/>
        <end position="78"/>
    </location>
</feature>
<keyword evidence="9 11" id="KW-0472">Membrane</keyword>
<evidence type="ECO:0000256" key="6">
    <source>
        <dbReference type="ARBA" id="ARBA00022958"/>
    </source>
</evidence>
<dbReference type="EMBL" id="CAXITT010000157">
    <property type="protein sequence ID" value="CAL1533965.1"/>
    <property type="molecule type" value="Genomic_DNA"/>
</dbReference>
<comment type="subcellular location">
    <subcellularLocation>
        <location evidence="1">Membrane</location>
        <topology evidence="1">Multi-pass membrane protein</topology>
    </subcellularLocation>
</comment>
<name>A0AAV2HKH7_LYMST</name>
<evidence type="ECO:0000256" key="8">
    <source>
        <dbReference type="ARBA" id="ARBA00023065"/>
    </source>
</evidence>
<keyword evidence="5" id="KW-0631">Potassium channel</keyword>
<evidence type="ECO:0000256" key="9">
    <source>
        <dbReference type="ARBA" id="ARBA00023136"/>
    </source>
</evidence>
<dbReference type="InterPro" id="IPR013099">
    <property type="entry name" value="K_chnl_dom"/>
</dbReference>
<feature type="domain" description="Potassium channel" evidence="12">
    <location>
        <begin position="16"/>
        <end position="71"/>
    </location>
</feature>
<dbReference type="Gene3D" id="1.10.287.70">
    <property type="match status" value="1"/>
</dbReference>
<comment type="caution">
    <text evidence="13">The sequence shown here is derived from an EMBL/GenBank/DDBJ whole genome shotgun (WGS) entry which is preliminary data.</text>
</comment>
<keyword evidence="8" id="KW-0406">Ion transport</keyword>
<evidence type="ECO:0000256" key="5">
    <source>
        <dbReference type="ARBA" id="ARBA00022826"/>
    </source>
</evidence>
<organism evidence="13 14">
    <name type="scientific">Lymnaea stagnalis</name>
    <name type="common">Great pond snail</name>
    <name type="synonym">Helix stagnalis</name>
    <dbReference type="NCBI Taxonomy" id="6523"/>
    <lineage>
        <taxon>Eukaryota</taxon>
        <taxon>Metazoa</taxon>
        <taxon>Spiralia</taxon>
        <taxon>Lophotrochozoa</taxon>
        <taxon>Mollusca</taxon>
        <taxon>Gastropoda</taxon>
        <taxon>Heterobranchia</taxon>
        <taxon>Euthyneura</taxon>
        <taxon>Panpulmonata</taxon>
        <taxon>Hygrophila</taxon>
        <taxon>Lymnaeoidea</taxon>
        <taxon>Lymnaeidae</taxon>
        <taxon>Lymnaea</taxon>
    </lineage>
</organism>
<evidence type="ECO:0000256" key="4">
    <source>
        <dbReference type="ARBA" id="ARBA00022692"/>
    </source>
</evidence>
<dbReference type="GO" id="GO:0015271">
    <property type="term" value="F:outward rectifier potassium channel activity"/>
    <property type="evidence" value="ECO:0007669"/>
    <property type="project" value="TreeGrafter"/>
</dbReference>
<keyword evidence="14" id="KW-1185">Reference proteome</keyword>
<evidence type="ECO:0000313" key="13">
    <source>
        <dbReference type="EMBL" id="CAL1533965.1"/>
    </source>
</evidence>
<sequence length="129" mass="14874">MSQIFSHRACGVHHLQRGGNHRFTAFEALWFVVVTFSTVGFGDVYPDIWPSQLFMLFMICFALIILPTQIEQLALIWLERQKMGGSYSSHRAQTEKHVVVCMTTLQADSVMDFLNEFYAHAKLQVNDFK</sequence>
<dbReference type="SUPFAM" id="SSF81324">
    <property type="entry name" value="Voltage-gated potassium channels"/>
    <property type="match status" value="1"/>
</dbReference>
<proteinExistence type="predicted"/>
<evidence type="ECO:0000256" key="2">
    <source>
        <dbReference type="ARBA" id="ARBA00022448"/>
    </source>
</evidence>
<dbReference type="GO" id="GO:0005886">
    <property type="term" value="C:plasma membrane"/>
    <property type="evidence" value="ECO:0007669"/>
    <property type="project" value="TreeGrafter"/>
</dbReference>
<keyword evidence="4 11" id="KW-0812">Transmembrane</keyword>
<keyword evidence="10" id="KW-0407">Ion channel</keyword>